<evidence type="ECO:0008006" key="3">
    <source>
        <dbReference type="Google" id="ProtNLM"/>
    </source>
</evidence>
<evidence type="ECO:0000313" key="1">
    <source>
        <dbReference type="EMBL" id="PBK89310.1"/>
    </source>
</evidence>
<organism evidence="1 2">
    <name type="scientific">Armillaria gallica</name>
    <name type="common">Bulbous honey fungus</name>
    <name type="synonym">Armillaria bulbosa</name>
    <dbReference type="NCBI Taxonomy" id="47427"/>
    <lineage>
        <taxon>Eukaryota</taxon>
        <taxon>Fungi</taxon>
        <taxon>Dikarya</taxon>
        <taxon>Basidiomycota</taxon>
        <taxon>Agaricomycotina</taxon>
        <taxon>Agaricomycetes</taxon>
        <taxon>Agaricomycetidae</taxon>
        <taxon>Agaricales</taxon>
        <taxon>Marasmiineae</taxon>
        <taxon>Physalacriaceae</taxon>
        <taxon>Armillaria</taxon>
    </lineage>
</organism>
<evidence type="ECO:0000313" key="2">
    <source>
        <dbReference type="Proteomes" id="UP000217790"/>
    </source>
</evidence>
<dbReference type="EMBL" id="KZ293669">
    <property type="protein sequence ID" value="PBK89310.1"/>
    <property type="molecule type" value="Genomic_DNA"/>
</dbReference>
<keyword evidence="2" id="KW-1185">Reference proteome</keyword>
<dbReference type="AlphaFoldDB" id="A0A2H3D5C9"/>
<dbReference type="InParanoid" id="A0A2H3D5C9"/>
<name>A0A2H3D5C9_ARMGA</name>
<dbReference type="OrthoDB" id="3051324at2759"/>
<feature type="non-terminal residue" evidence="1">
    <location>
        <position position="1"/>
    </location>
</feature>
<dbReference type="OMA" id="SWVENEC"/>
<reference evidence="2" key="1">
    <citation type="journal article" date="2017" name="Nat. Ecol. Evol.">
        <title>Genome expansion and lineage-specific genetic innovations in the forest pathogenic fungi Armillaria.</title>
        <authorList>
            <person name="Sipos G."/>
            <person name="Prasanna A.N."/>
            <person name="Walter M.C."/>
            <person name="O'Connor E."/>
            <person name="Balint B."/>
            <person name="Krizsan K."/>
            <person name="Kiss B."/>
            <person name="Hess J."/>
            <person name="Varga T."/>
            <person name="Slot J."/>
            <person name="Riley R."/>
            <person name="Boka B."/>
            <person name="Rigling D."/>
            <person name="Barry K."/>
            <person name="Lee J."/>
            <person name="Mihaltcheva S."/>
            <person name="LaButti K."/>
            <person name="Lipzen A."/>
            <person name="Waldron R."/>
            <person name="Moloney N.M."/>
            <person name="Sperisen C."/>
            <person name="Kredics L."/>
            <person name="Vagvoelgyi C."/>
            <person name="Patrignani A."/>
            <person name="Fitzpatrick D."/>
            <person name="Nagy I."/>
            <person name="Doyle S."/>
            <person name="Anderson J.B."/>
            <person name="Grigoriev I.V."/>
            <person name="Gueldener U."/>
            <person name="Muensterkoetter M."/>
            <person name="Nagy L.G."/>
        </authorList>
    </citation>
    <scope>NUCLEOTIDE SEQUENCE [LARGE SCALE GENOMIC DNA]</scope>
    <source>
        <strain evidence="2">Ar21-2</strain>
    </source>
</reference>
<gene>
    <name evidence="1" type="ORF">ARMGADRAFT_936172</name>
</gene>
<accession>A0A2H3D5C9</accession>
<protein>
    <recommendedName>
        <fullName evidence="3">Reverse transcriptase zinc-binding domain-containing protein</fullName>
    </recommendedName>
</protein>
<sequence length="209" mass="24148">VVSFPFLGITPLLYRHFLLALRYLRYLLLLPDHHYGHLAICVALDLARQGKPFWMAELLHVFSHLTPNVHLNWRDTDVKPTDIDDIMDAVKLAASTALTTVIDHSPKGQLLRGFYVDIPLPPSLRPLVDKPPETLSFKSYLDLPIPAHRKAITHLVMSSHLFAVEVLRWRERYRKLVLRKWHLCRFCMLSVEDEVHALLSCTGHIEPVR</sequence>
<proteinExistence type="predicted"/>
<dbReference type="Proteomes" id="UP000217790">
    <property type="component" value="Unassembled WGS sequence"/>
</dbReference>